<comment type="subunit">
    <text evidence="5">Homotetramer; a dimer of dimers.</text>
</comment>
<gene>
    <name evidence="5" type="primary">gtf3</name>
    <name evidence="8" type="ORF">ERS852580_02121</name>
</gene>
<organism evidence="8 9">
    <name type="scientific">Agathobacter rectalis</name>
    <dbReference type="NCBI Taxonomy" id="39491"/>
    <lineage>
        <taxon>Bacteria</taxon>
        <taxon>Bacillati</taxon>
        <taxon>Bacillota</taxon>
        <taxon>Clostridia</taxon>
        <taxon>Lachnospirales</taxon>
        <taxon>Lachnospiraceae</taxon>
        <taxon>Agathobacter</taxon>
    </lineage>
</organism>
<evidence type="ECO:0000256" key="5">
    <source>
        <dbReference type="HAMAP-Rule" id="MF_00841"/>
    </source>
</evidence>
<evidence type="ECO:0000256" key="3">
    <source>
        <dbReference type="ARBA" id="ARBA00022679"/>
    </source>
</evidence>
<dbReference type="GeneID" id="86989261"/>
<dbReference type="NCBIfam" id="NF007325">
    <property type="entry name" value="PRK09814.1-4"/>
    <property type="match status" value="1"/>
</dbReference>
<dbReference type="InterPro" id="IPR043676">
    <property type="entry name" value="Gtf3"/>
</dbReference>
<keyword evidence="2 5" id="KW-0328">Glycosyltransferase</keyword>
<evidence type="ECO:0000256" key="4">
    <source>
        <dbReference type="ARBA" id="ARBA00022741"/>
    </source>
</evidence>
<keyword evidence="4 5" id="KW-0547">Nucleotide-binding</keyword>
<dbReference type="Pfam" id="PF26334">
    <property type="entry name" value="Gtf3_N"/>
    <property type="match status" value="1"/>
</dbReference>
<name>A0A173UF15_9FIRM</name>
<comment type="domain">
    <text evidence="5">Dimerizes via the C-terminus; dimerization is required for tetramer formation. Binds protein substrate via an exposed loop in the N-terminus.</text>
</comment>
<feature type="domain" description="Glucosyltransferase 3-like N-terminal" evidence="6">
    <location>
        <begin position="2"/>
        <end position="152"/>
    </location>
</feature>
<dbReference type="InterPro" id="IPR058591">
    <property type="entry name" value="Gtf3_N"/>
</dbReference>
<accession>A0A173UF15</accession>
<dbReference type="UniPathway" id="UPA00378"/>
<sequence>MKTHITTLNNMAGTASLAHRRVLKVAQSIGCHEMGLSFYPLKPDYAKEIDKRLDGIIAPLNYGDIVIFQYPSWIGVNYDESFVNKIKSYRDTKLIIFVQDIQKLMFDSEQAILDMEIKTLNKADLLILPSKKMHRYLKENGLDEKPVIYQTIWDMPSDICFVDHAVTRCFHFAGNYNRFPFLAEYHGKTPIYQYDANKPDRENDDSFCWKGYFEQEKLMHELSKGGFGLVWSDDEYFDRYYSMNQPYKLGTNLAAGIPVIVKRGCVHDKFVERNGLGYAVDTLDEADKLVQSITDAEYIELYRNVKNIQKLILDGAYTRKILQDAIIEVLENACTPVENRYQDHI</sequence>
<proteinExistence type="inferred from homology"/>
<feature type="binding site" evidence="5">
    <location>
        <begin position="246"/>
        <end position="251"/>
    </location>
    <ligand>
        <name>UDP</name>
        <dbReference type="ChEBI" id="CHEBI:58223"/>
    </ligand>
</feature>
<dbReference type="OMA" id="FQKSPWL"/>
<dbReference type="AlphaFoldDB" id="A0A173UF15"/>
<protein>
    <recommendedName>
        <fullName evidence="5">Glucosyltransferase 3</fullName>
        <ecNumber evidence="5">2.4.1.-</ecNumber>
    </recommendedName>
</protein>
<feature type="binding site" evidence="5">
    <location>
        <position position="14"/>
    </location>
    <ligand>
        <name>UDP</name>
        <dbReference type="ChEBI" id="CHEBI:58223"/>
    </ligand>
</feature>
<evidence type="ECO:0000259" key="6">
    <source>
        <dbReference type="Pfam" id="PF26334"/>
    </source>
</evidence>
<feature type="domain" description="Glucosyltransferase 3-like C-terminal" evidence="7">
    <location>
        <begin position="171"/>
        <end position="325"/>
    </location>
</feature>
<dbReference type="GO" id="GO:0000166">
    <property type="term" value="F:nucleotide binding"/>
    <property type="evidence" value="ECO:0007669"/>
    <property type="project" value="UniProtKB-KW"/>
</dbReference>
<dbReference type="PIRSF" id="PIRSF007023">
    <property type="entry name" value="UDP-Galf_transf"/>
    <property type="match status" value="1"/>
</dbReference>
<reference evidence="8 9" key="1">
    <citation type="submission" date="2015-09" db="EMBL/GenBank/DDBJ databases">
        <authorList>
            <consortium name="Pathogen Informatics"/>
        </authorList>
    </citation>
    <scope>NUCLEOTIDE SEQUENCE [LARGE SCALE GENOMIC DNA]</scope>
    <source>
        <strain evidence="8 9">2789STDY5834968</strain>
    </source>
</reference>
<dbReference type="OrthoDB" id="9790931at2"/>
<comment type="pathway">
    <text evidence="1 5">Protein modification; protein glycosylation.</text>
</comment>
<evidence type="ECO:0000259" key="7">
    <source>
        <dbReference type="Pfam" id="PF26337"/>
    </source>
</evidence>
<dbReference type="Gene3D" id="3.40.50.2000">
    <property type="entry name" value="Glycogen Phosphorylase B"/>
    <property type="match status" value="2"/>
</dbReference>
<dbReference type="GO" id="GO:0035251">
    <property type="term" value="F:UDP-glucosyltransferase activity"/>
    <property type="evidence" value="ECO:0007669"/>
    <property type="project" value="InterPro"/>
</dbReference>
<dbReference type="InterPro" id="IPR058592">
    <property type="entry name" value="Gtf3_C"/>
</dbReference>
<comment type="similarity">
    <text evidence="5">Belongs to the Gtf3 glucosyltransferase family.</text>
</comment>
<dbReference type="EMBL" id="CYXM01000009">
    <property type="protein sequence ID" value="CUN12817.1"/>
    <property type="molecule type" value="Genomic_DNA"/>
</dbReference>
<evidence type="ECO:0000313" key="9">
    <source>
        <dbReference type="Proteomes" id="UP000095673"/>
    </source>
</evidence>
<feature type="binding site" evidence="5">
    <location>
        <position position="178"/>
    </location>
    <ligand>
        <name>UDP</name>
        <dbReference type="ChEBI" id="CHEBI:58223"/>
    </ligand>
</feature>
<dbReference type="EC" id="2.4.1.-" evidence="5"/>
<evidence type="ECO:0000256" key="2">
    <source>
        <dbReference type="ARBA" id="ARBA00022676"/>
    </source>
</evidence>
<dbReference type="HAMAP" id="MF_00841">
    <property type="entry name" value="Gtf3"/>
    <property type="match status" value="1"/>
</dbReference>
<dbReference type="Pfam" id="PF26337">
    <property type="entry name" value="Gtf3_C"/>
    <property type="match status" value="1"/>
</dbReference>
<dbReference type="RefSeq" id="WP_012743341.1">
    <property type="nucleotide sequence ID" value="NZ_CP092643.1"/>
</dbReference>
<keyword evidence="3 5" id="KW-0808">Transferase</keyword>
<dbReference type="Proteomes" id="UP000095673">
    <property type="component" value="Unassembled WGS sequence"/>
</dbReference>
<evidence type="ECO:0000313" key="8">
    <source>
        <dbReference type="EMBL" id="CUN12817.1"/>
    </source>
</evidence>
<comment type="function">
    <text evidence="5">Required for polymorphic O-glycosylation of the serine-rich repeat protein in this bacteria. Catalyzes the second step in glycosylation by transferring a sugar from a UDP-activated sugar to the terminal GlcNAc moiety of the 3-O-(N-acetyl-alpha-D-glucosaminyl)-L-seryl-[protein] resulting from the first glycosylation step.</text>
</comment>
<evidence type="ECO:0000256" key="1">
    <source>
        <dbReference type="ARBA" id="ARBA00004922"/>
    </source>
</evidence>